<sequence>MAPQKFRKIIHQLTTCYLTCCASRASVRLTLPTHYVDSMFPFPLVDIANQKYSRFIVVTCSLVRFITK</sequence>
<proteinExistence type="predicted"/>
<accession>A0A8S9Z603</accession>
<evidence type="ECO:0000313" key="1">
    <source>
        <dbReference type="EMBL" id="KAF7260833.1"/>
    </source>
</evidence>
<reference evidence="1" key="1">
    <citation type="submission" date="2019-07" db="EMBL/GenBank/DDBJ databases">
        <title>Annotation for the trematode Paragonimus miyazaki's.</title>
        <authorList>
            <person name="Choi Y.-J."/>
        </authorList>
    </citation>
    <scope>NUCLEOTIDE SEQUENCE</scope>
    <source>
        <strain evidence="1">Japan</strain>
    </source>
</reference>
<evidence type="ECO:0000313" key="2">
    <source>
        <dbReference type="Proteomes" id="UP000822476"/>
    </source>
</evidence>
<comment type="caution">
    <text evidence="1">The sequence shown here is derived from an EMBL/GenBank/DDBJ whole genome shotgun (WGS) entry which is preliminary data.</text>
</comment>
<organism evidence="1 2">
    <name type="scientific">Paragonimus skrjabini miyazakii</name>
    <dbReference type="NCBI Taxonomy" id="59628"/>
    <lineage>
        <taxon>Eukaryota</taxon>
        <taxon>Metazoa</taxon>
        <taxon>Spiralia</taxon>
        <taxon>Lophotrochozoa</taxon>
        <taxon>Platyhelminthes</taxon>
        <taxon>Trematoda</taxon>
        <taxon>Digenea</taxon>
        <taxon>Plagiorchiida</taxon>
        <taxon>Troglotremata</taxon>
        <taxon>Troglotrematidae</taxon>
        <taxon>Paragonimus</taxon>
    </lineage>
</organism>
<name>A0A8S9Z603_9TREM</name>
<protein>
    <submittedName>
        <fullName evidence="1">Uncharacterized protein</fullName>
    </submittedName>
</protein>
<dbReference type="AlphaFoldDB" id="A0A8S9Z603"/>
<gene>
    <name evidence="1" type="ORF">EG68_01669</name>
</gene>
<keyword evidence="2" id="KW-1185">Reference proteome</keyword>
<dbReference type="Proteomes" id="UP000822476">
    <property type="component" value="Unassembled WGS sequence"/>
</dbReference>
<dbReference type="EMBL" id="JTDE01000591">
    <property type="protein sequence ID" value="KAF7260833.1"/>
    <property type="molecule type" value="Genomic_DNA"/>
</dbReference>